<gene>
    <name evidence="1" type="ORF">EH198_17865</name>
</gene>
<comment type="caution">
    <text evidence="1">The sequence shown here is derived from an EMBL/GenBank/DDBJ whole genome shotgun (WGS) entry which is preliminary data.</text>
</comment>
<reference evidence="1 2" key="1">
    <citation type="submission" date="2018-11" db="EMBL/GenBank/DDBJ databases">
        <title>Genome sequence of strain 7197.</title>
        <authorList>
            <person name="Gao J."/>
            <person name="Sun J."/>
        </authorList>
    </citation>
    <scope>NUCLEOTIDE SEQUENCE [LARGE SCALE GENOMIC DNA]</scope>
    <source>
        <strain evidence="1 2">7197</strain>
    </source>
</reference>
<evidence type="ECO:0000313" key="2">
    <source>
        <dbReference type="Proteomes" id="UP000282529"/>
    </source>
</evidence>
<dbReference type="OrthoDB" id="2624116at2"/>
<organism evidence="1 2">
    <name type="scientific">Paenibacillus rhizophilus</name>
    <dbReference type="NCBI Taxonomy" id="1850366"/>
    <lineage>
        <taxon>Bacteria</taxon>
        <taxon>Bacillati</taxon>
        <taxon>Bacillota</taxon>
        <taxon>Bacilli</taxon>
        <taxon>Bacillales</taxon>
        <taxon>Paenibacillaceae</taxon>
        <taxon>Paenibacillus</taxon>
    </lineage>
</organism>
<accession>A0A3N9PXM2</accession>
<protein>
    <submittedName>
        <fullName evidence="1">Uncharacterized protein</fullName>
    </submittedName>
</protein>
<keyword evidence="2" id="KW-1185">Reference proteome</keyword>
<dbReference type="EMBL" id="RQPI01000011">
    <property type="protein sequence ID" value="RQW09946.1"/>
    <property type="molecule type" value="Genomic_DNA"/>
</dbReference>
<dbReference type="RefSeq" id="WP_124696867.1">
    <property type="nucleotide sequence ID" value="NZ_JBHUFE010000041.1"/>
</dbReference>
<sequence length="121" mass="13387">MSVNKQAILDVLNSLEVVEQQGGDDCYILVADSEENRSRLMAVGVQSETIDRYAEGGTFCILAMAFSEKYADDYENGKLVVWGPLDDEFRYRVLNGEGTAADAERLLRMVEPGLTEGEVQS</sequence>
<evidence type="ECO:0000313" key="1">
    <source>
        <dbReference type="EMBL" id="RQW09946.1"/>
    </source>
</evidence>
<proteinExistence type="predicted"/>
<name>A0A3N9PXM2_9BACL</name>
<dbReference type="AlphaFoldDB" id="A0A3N9PXM2"/>
<dbReference type="Proteomes" id="UP000282529">
    <property type="component" value="Unassembled WGS sequence"/>
</dbReference>